<dbReference type="Proteomes" id="UP000290365">
    <property type="component" value="Chromosome"/>
</dbReference>
<organism evidence="1 2">
    <name type="scientific">Ktedonosporobacter rubrisoli</name>
    <dbReference type="NCBI Taxonomy" id="2509675"/>
    <lineage>
        <taxon>Bacteria</taxon>
        <taxon>Bacillati</taxon>
        <taxon>Chloroflexota</taxon>
        <taxon>Ktedonobacteria</taxon>
        <taxon>Ktedonobacterales</taxon>
        <taxon>Ktedonosporobacteraceae</taxon>
        <taxon>Ktedonosporobacter</taxon>
    </lineage>
</organism>
<protein>
    <recommendedName>
        <fullName evidence="3">2'-5' RNA ligase family protein</fullName>
    </recommendedName>
</protein>
<dbReference type="SUPFAM" id="SSF55144">
    <property type="entry name" value="LigT-like"/>
    <property type="match status" value="1"/>
</dbReference>
<dbReference type="OrthoDB" id="463286at2"/>
<dbReference type="AlphaFoldDB" id="A0A4P6K0B6"/>
<accession>A0A4P6K0B6</accession>
<reference evidence="1 2" key="1">
    <citation type="submission" date="2019-01" db="EMBL/GenBank/DDBJ databases">
        <title>Ktedonosporobacter rubrisoli SCAWS-G2.</title>
        <authorList>
            <person name="Huang Y."/>
            <person name="Yan B."/>
        </authorList>
    </citation>
    <scope>NUCLEOTIDE SEQUENCE [LARGE SCALE GENOMIC DNA]</scope>
    <source>
        <strain evidence="1 2">SCAWS-G2</strain>
    </source>
</reference>
<evidence type="ECO:0008006" key="3">
    <source>
        <dbReference type="Google" id="ProtNLM"/>
    </source>
</evidence>
<dbReference type="Gene3D" id="3.90.1140.10">
    <property type="entry name" value="Cyclic phosphodiesterase"/>
    <property type="match status" value="1"/>
</dbReference>
<gene>
    <name evidence="1" type="ORF">EPA93_38930</name>
</gene>
<proteinExistence type="predicted"/>
<dbReference type="EMBL" id="CP035758">
    <property type="protein sequence ID" value="QBD81628.1"/>
    <property type="molecule type" value="Genomic_DNA"/>
</dbReference>
<keyword evidence="2" id="KW-1185">Reference proteome</keyword>
<evidence type="ECO:0000313" key="2">
    <source>
        <dbReference type="Proteomes" id="UP000290365"/>
    </source>
</evidence>
<dbReference type="KEGG" id="kbs:EPA93_38930"/>
<name>A0A4P6K0B6_KTERU</name>
<dbReference type="RefSeq" id="WP_129892689.1">
    <property type="nucleotide sequence ID" value="NZ_CP035758.1"/>
</dbReference>
<sequence>MLYIPVVRTGELSCFHQELWSAISCAAQEIMPYYEPEIWVPHITLAEHDIEAEKLSRLMARLFTRELHWKITIDNLALIQDTGTQQVLGSQVYFQQP</sequence>
<evidence type="ECO:0000313" key="1">
    <source>
        <dbReference type="EMBL" id="QBD81628.1"/>
    </source>
</evidence>
<dbReference type="InterPro" id="IPR009097">
    <property type="entry name" value="Cyclic_Pdiesterase"/>
</dbReference>